<dbReference type="STRING" id="316274.Haur_3313"/>
<evidence type="ECO:0000313" key="1">
    <source>
        <dbReference type="EMBL" id="ABX05949.1"/>
    </source>
</evidence>
<organism evidence="1 2">
    <name type="scientific">Herpetosiphon aurantiacus (strain ATCC 23779 / DSM 785 / 114-95)</name>
    <dbReference type="NCBI Taxonomy" id="316274"/>
    <lineage>
        <taxon>Bacteria</taxon>
        <taxon>Bacillati</taxon>
        <taxon>Chloroflexota</taxon>
        <taxon>Chloroflexia</taxon>
        <taxon>Herpetosiphonales</taxon>
        <taxon>Herpetosiphonaceae</taxon>
        <taxon>Herpetosiphon</taxon>
    </lineage>
</organism>
<protein>
    <submittedName>
        <fullName evidence="1">Uncharacterized protein</fullName>
    </submittedName>
</protein>
<gene>
    <name evidence="1" type="ordered locus">Haur_3313</name>
</gene>
<dbReference type="PROSITE" id="PS51257">
    <property type="entry name" value="PROKAR_LIPOPROTEIN"/>
    <property type="match status" value="1"/>
</dbReference>
<proteinExistence type="predicted"/>
<dbReference type="KEGG" id="hau:Haur_3313"/>
<accession>A9B816</accession>
<dbReference type="HOGENOM" id="CLU_758142_0_0_0"/>
<dbReference type="Proteomes" id="UP000000787">
    <property type="component" value="Chromosome"/>
</dbReference>
<dbReference type="EMBL" id="CP000875">
    <property type="protein sequence ID" value="ABX05949.1"/>
    <property type="molecule type" value="Genomic_DNA"/>
</dbReference>
<dbReference type="BioCyc" id="HAUR316274:GHYA-3350-MONOMER"/>
<dbReference type="SUPFAM" id="SSF82171">
    <property type="entry name" value="DPP6 N-terminal domain-like"/>
    <property type="match status" value="1"/>
</dbReference>
<name>A9B816_HERA2</name>
<sequence length="365" mass="40238">MKRFYIVLVLISLLSGCDIDQPQPTVVVIPTLDLRPTPTLLALATVRPTPSINQPTTVPLATPSVGTNTVISASDQLLVDKNDVVRTQFGPLSPSQQWLITQSITQEQFELHAPGLSFIALSRSYQGQALGWSSDGALLLWRSQAQPDLLQAIEPFSGQSATVLTSTNGLIQAALMTNSALYYAAGDDDLRIMQVGGNTQEQVIIRLPKRQLLAGGLQLSPNRDQLALLLQVRDQTALELQLFDLPSNQIRLLDQSQRGTNTPRLVWNARGALAYYLGDDFRIYEPSLNTIQATNLGVEPLAWLDDGIIVRSLDRNALVYWSPTQVYPINDSAGEPRYANDLQALDQTQFLLLNQGAIWQIQLEQ</sequence>
<evidence type="ECO:0000313" key="2">
    <source>
        <dbReference type="Proteomes" id="UP000000787"/>
    </source>
</evidence>
<dbReference type="AlphaFoldDB" id="A9B816"/>
<dbReference type="InParanoid" id="A9B816"/>
<reference evidence="1 2" key="1">
    <citation type="journal article" date="2011" name="Stand. Genomic Sci.">
        <title>Complete genome sequence of the filamentous gliding predatory bacterium Herpetosiphon aurantiacus type strain (114-95(T)).</title>
        <authorList>
            <person name="Kiss H."/>
            <person name="Nett M."/>
            <person name="Domin N."/>
            <person name="Martin K."/>
            <person name="Maresca J.A."/>
            <person name="Copeland A."/>
            <person name="Lapidus A."/>
            <person name="Lucas S."/>
            <person name="Berry K.W."/>
            <person name="Glavina Del Rio T."/>
            <person name="Dalin E."/>
            <person name="Tice H."/>
            <person name="Pitluck S."/>
            <person name="Richardson P."/>
            <person name="Bruce D."/>
            <person name="Goodwin L."/>
            <person name="Han C."/>
            <person name="Detter J.C."/>
            <person name="Schmutz J."/>
            <person name="Brettin T."/>
            <person name="Land M."/>
            <person name="Hauser L."/>
            <person name="Kyrpides N.C."/>
            <person name="Ivanova N."/>
            <person name="Goker M."/>
            <person name="Woyke T."/>
            <person name="Klenk H.P."/>
            <person name="Bryant D.A."/>
        </authorList>
    </citation>
    <scope>NUCLEOTIDE SEQUENCE [LARGE SCALE GENOMIC DNA]</scope>
    <source>
        <strain evidence="2">ATCC 23779 / DSM 785 / 114-95</strain>
    </source>
</reference>
<keyword evidence="2" id="KW-1185">Reference proteome</keyword>